<dbReference type="Gene3D" id="2.60.120.10">
    <property type="entry name" value="Jelly Rolls"/>
    <property type="match status" value="1"/>
</dbReference>
<dbReference type="InterPro" id="IPR011051">
    <property type="entry name" value="RmlC_Cupin_sf"/>
</dbReference>
<feature type="domain" description="Cupin type-2" evidence="2">
    <location>
        <begin position="41"/>
        <end position="109"/>
    </location>
</feature>
<dbReference type="EMBL" id="JAHBCL010000003">
    <property type="protein sequence ID" value="MBS7525621.1"/>
    <property type="molecule type" value="Genomic_DNA"/>
</dbReference>
<evidence type="ECO:0000313" key="3">
    <source>
        <dbReference type="EMBL" id="MBS7525621.1"/>
    </source>
</evidence>
<dbReference type="Proteomes" id="UP000746471">
    <property type="component" value="Unassembled WGS sequence"/>
</dbReference>
<dbReference type="InterPro" id="IPR013096">
    <property type="entry name" value="Cupin_2"/>
</dbReference>
<dbReference type="Pfam" id="PF07883">
    <property type="entry name" value="Cupin_2"/>
    <property type="match status" value="1"/>
</dbReference>
<reference evidence="3 4" key="1">
    <citation type="submission" date="2021-05" db="EMBL/GenBank/DDBJ databases">
        <title>Fusibacter ferrireducens sp. nov., an anaerobic, sulfur- and Fe-reducing bacterium isolated from the mangrove sediment.</title>
        <authorList>
            <person name="Qiu D."/>
        </authorList>
    </citation>
    <scope>NUCLEOTIDE SEQUENCE [LARGE SCALE GENOMIC DNA]</scope>
    <source>
        <strain evidence="3 4">DSM 12116</strain>
    </source>
</reference>
<accession>A0ABS5PMN5</accession>
<keyword evidence="1" id="KW-0479">Metal-binding</keyword>
<dbReference type="CDD" id="cd02222">
    <property type="entry name" value="cupin_TM1459-like"/>
    <property type="match status" value="1"/>
</dbReference>
<name>A0ABS5PMN5_9FIRM</name>
<evidence type="ECO:0000256" key="1">
    <source>
        <dbReference type="ARBA" id="ARBA00022723"/>
    </source>
</evidence>
<dbReference type="PANTHER" id="PTHR35848">
    <property type="entry name" value="OXALATE-BINDING PROTEIN"/>
    <property type="match status" value="1"/>
</dbReference>
<evidence type="ECO:0000259" key="2">
    <source>
        <dbReference type="Pfam" id="PF07883"/>
    </source>
</evidence>
<organism evidence="3 4">
    <name type="scientific">Fusibacter paucivorans</name>
    <dbReference type="NCBI Taxonomy" id="76009"/>
    <lineage>
        <taxon>Bacteria</taxon>
        <taxon>Bacillati</taxon>
        <taxon>Bacillota</taxon>
        <taxon>Clostridia</taxon>
        <taxon>Eubacteriales</taxon>
        <taxon>Eubacteriales Family XII. Incertae Sedis</taxon>
        <taxon>Fusibacter</taxon>
    </lineage>
</organism>
<keyword evidence="4" id="KW-1185">Reference proteome</keyword>
<dbReference type="PANTHER" id="PTHR35848:SF6">
    <property type="entry name" value="CUPIN TYPE-2 DOMAIN-CONTAINING PROTEIN"/>
    <property type="match status" value="1"/>
</dbReference>
<gene>
    <name evidence="3" type="ORF">KHM83_02910</name>
</gene>
<dbReference type="RefSeq" id="WP_213235404.1">
    <property type="nucleotide sequence ID" value="NZ_JAHBCL010000003.1"/>
</dbReference>
<comment type="caution">
    <text evidence="3">The sequence shown here is derived from an EMBL/GenBank/DDBJ whole genome shotgun (WGS) entry which is preliminary data.</text>
</comment>
<dbReference type="InterPro" id="IPR051610">
    <property type="entry name" value="GPI/OXD"/>
</dbReference>
<proteinExistence type="predicted"/>
<dbReference type="SUPFAM" id="SSF51182">
    <property type="entry name" value="RmlC-like cupins"/>
    <property type="match status" value="1"/>
</dbReference>
<evidence type="ECO:0000313" key="4">
    <source>
        <dbReference type="Proteomes" id="UP000746471"/>
    </source>
</evidence>
<dbReference type="InterPro" id="IPR014710">
    <property type="entry name" value="RmlC-like_jellyroll"/>
</dbReference>
<protein>
    <submittedName>
        <fullName evidence="3">Cupin domain-containing protein</fullName>
    </submittedName>
</protein>
<sequence length="115" mass="12602">MVVGNFNTLEAAQVMSDAAKNAFMKVLVSPKEGWEGYVMRVVELGAEGYSPKHQHPWPHINFVIEGEGTLFIDGVDNPLTPGAYAYVPANAMHQFSNKGQSALKFICIVPEEGHQ</sequence>